<organism evidence="2 3">
    <name type="scientific">Micromonospora echinospora</name>
    <name type="common">Micromonospora purpurea</name>
    <dbReference type="NCBI Taxonomy" id="1877"/>
    <lineage>
        <taxon>Bacteria</taxon>
        <taxon>Bacillati</taxon>
        <taxon>Actinomycetota</taxon>
        <taxon>Actinomycetes</taxon>
        <taxon>Micromonosporales</taxon>
        <taxon>Micromonosporaceae</taxon>
        <taxon>Micromonospora</taxon>
    </lineage>
</organism>
<gene>
    <name evidence="2" type="ORF">GA0070618_2988</name>
</gene>
<reference evidence="3" key="1">
    <citation type="submission" date="2016-06" db="EMBL/GenBank/DDBJ databases">
        <authorList>
            <person name="Varghese N."/>
            <person name="Submissions Spin"/>
        </authorList>
    </citation>
    <scope>NUCLEOTIDE SEQUENCE [LARGE SCALE GENOMIC DNA]</scope>
    <source>
        <strain evidence="3">DSM 43816</strain>
    </source>
</reference>
<feature type="region of interest" description="Disordered" evidence="1">
    <location>
        <begin position="144"/>
        <end position="169"/>
    </location>
</feature>
<protein>
    <submittedName>
        <fullName evidence="2">Uncharacterized protein</fullName>
    </submittedName>
</protein>
<keyword evidence="3" id="KW-1185">Reference proteome</keyword>
<accession>A0A1C4XER5</accession>
<evidence type="ECO:0000256" key="1">
    <source>
        <dbReference type="SAM" id="MobiDB-lite"/>
    </source>
</evidence>
<dbReference type="AlphaFoldDB" id="A0A1C4XER5"/>
<evidence type="ECO:0000313" key="2">
    <source>
        <dbReference type="EMBL" id="SCF06965.1"/>
    </source>
</evidence>
<proteinExistence type="predicted"/>
<dbReference type="Proteomes" id="UP000198253">
    <property type="component" value="Chromosome I"/>
</dbReference>
<dbReference type="InParanoid" id="A0A1C4XER5"/>
<dbReference type="RefSeq" id="WP_231931742.1">
    <property type="nucleotide sequence ID" value="NZ_LT607413.1"/>
</dbReference>
<sequence>MGSVAGPGQVEARSARPGLDRAVVQGFYDRMRAVAPAAVGAIERDRADDPGRGFADTACGRLVRSLDDAALRALGMWTHHWCLRFYDDDTRVGRRLIGEIAGRVGLGWTVDEVRWMLGESYAAPPTAGDRFTLPRAAATELDDVDLPGFDVSGEDDPDRSRYGRMSGSR</sequence>
<evidence type="ECO:0000313" key="3">
    <source>
        <dbReference type="Proteomes" id="UP000198253"/>
    </source>
</evidence>
<name>A0A1C4XER5_MICEC</name>
<dbReference type="EMBL" id="LT607413">
    <property type="protein sequence ID" value="SCF06965.1"/>
    <property type="molecule type" value="Genomic_DNA"/>
</dbReference>